<keyword evidence="1" id="KW-0472">Membrane</keyword>
<keyword evidence="1" id="KW-1133">Transmembrane helix</keyword>
<accession>A0A147EX51</accession>
<sequence length="109" mass="11816">MTAGLLLGVVFLVLGAVAYSGRWKGWMRVRRGFGSTIGFAWLWLGAAFLTAAVGLLVNPYSPAAFAALIVVAALLLLVAIMGVFWMPRFLLPRWYRAWRGEASTKGGQA</sequence>
<dbReference type="EMBL" id="LDRT01000056">
    <property type="protein sequence ID" value="KTR94333.1"/>
    <property type="molecule type" value="Genomic_DNA"/>
</dbReference>
<dbReference type="OrthoDB" id="5072977at2"/>
<keyword evidence="1" id="KW-0812">Transmembrane</keyword>
<dbReference type="RefSeq" id="WP_058623791.1">
    <property type="nucleotide sequence ID" value="NZ_LDRT01000056.1"/>
</dbReference>
<protein>
    <submittedName>
        <fullName evidence="2">Uncharacterized protein</fullName>
    </submittedName>
</protein>
<evidence type="ECO:0000313" key="2">
    <source>
        <dbReference type="EMBL" id="KTR94333.1"/>
    </source>
</evidence>
<dbReference type="Proteomes" id="UP000075025">
    <property type="component" value="Unassembled WGS sequence"/>
</dbReference>
<dbReference type="AlphaFoldDB" id="A0A147EX51"/>
<organism evidence="2 3">
    <name type="scientific">Microbacterium testaceum</name>
    <name type="common">Aureobacterium testaceum</name>
    <name type="synonym">Brevibacterium testaceum</name>
    <dbReference type="NCBI Taxonomy" id="2033"/>
    <lineage>
        <taxon>Bacteria</taxon>
        <taxon>Bacillati</taxon>
        <taxon>Actinomycetota</taxon>
        <taxon>Actinomycetes</taxon>
        <taxon>Micrococcales</taxon>
        <taxon>Microbacteriaceae</taxon>
        <taxon>Microbacterium</taxon>
    </lineage>
</organism>
<feature type="transmembrane region" description="Helical" evidence="1">
    <location>
        <begin position="64"/>
        <end position="86"/>
    </location>
</feature>
<name>A0A147EX51_MICTE</name>
<feature type="transmembrane region" description="Helical" evidence="1">
    <location>
        <begin position="34"/>
        <end position="57"/>
    </location>
</feature>
<evidence type="ECO:0000256" key="1">
    <source>
        <dbReference type="SAM" id="Phobius"/>
    </source>
</evidence>
<dbReference type="PATRIC" id="fig|2033.6.peg.2958"/>
<reference evidence="2 3" key="1">
    <citation type="journal article" date="2016" name="Front. Microbiol.">
        <title>Genomic Resource of Rice Seed Associated Bacteria.</title>
        <authorList>
            <person name="Midha S."/>
            <person name="Bansal K."/>
            <person name="Sharma S."/>
            <person name="Kumar N."/>
            <person name="Patil P.P."/>
            <person name="Chaudhry V."/>
            <person name="Patil P.B."/>
        </authorList>
    </citation>
    <scope>NUCLEOTIDE SEQUENCE [LARGE SCALE GENOMIC DNA]</scope>
    <source>
        <strain evidence="2 3">NS220</strain>
    </source>
</reference>
<evidence type="ECO:0000313" key="3">
    <source>
        <dbReference type="Proteomes" id="UP000075025"/>
    </source>
</evidence>
<comment type="caution">
    <text evidence="2">The sequence shown here is derived from an EMBL/GenBank/DDBJ whole genome shotgun (WGS) entry which is preliminary data.</text>
</comment>
<gene>
    <name evidence="2" type="ORF">NS220_09305</name>
</gene>
<proteinExistence type="predicted"/>